<reference evidence="1 2" key="1">
    <citation type="journal article" date="2015" name="Genome Biol. Evol.">
        <title>Comparative Genomics of Listeria Sensu Lato: Genus-Wide Differences in Evolutionary Dynamics and the Progressive Gain of Complex, Potentially Pathogenicity-Related Traits through Lateral Gene Transfer.</title>
        <authorList>
            <person name="Chiara M."/>
            <person name="Caruso M."/>
            <person name="D'Erchia A.M."/>
            <person name="Manzari C."/>
            <person name="Fraccalvieri R."/>
            <person name="Goffredo E."/>
            <person name="Latorre L."/>
            <person name="Miccolupo A."/>
            <person name="Padalino I."/>
            <person name="Santagada G."/>
            <person name="Chiocco D."/>
            <person name="Pesole G."/>
            <person name="Horner D.S."/>
            <person name="Parisi A."/>
        </authorList>
    </citation>
    <scope>NUCLEOTIDE SEQUENCE [LARGE SCALE GENOMIC DNA]</scope>
    <source>
        <strain evidence="1 2">1991</strain>
    </source>
</reference>
<protein>
    <submittedName>
        <fullName evidence="1">Uncharacterized protein</fullName>
    </submittedName>
</protein>
<sequence>MRFSEGCRAYSEMTAKSAIVAGGIIVAIAQSDVSDTDIFANT</sequence>
<dbReference type="Proteomes" id="UP000052258">
    <property type="component" value="Unassembled WGS sequence"/>
</dbReference>
<evidence type="ECO:0000313" key="2">
    <source>
        <dbReference type="Proteomes" id="UP000052258"/>
    </source>
</evidence>
<evidence type="ECO:0000313" key="1">
    <source>
        <dbReference type="EMBL" id="KMT60939.1"/>
    </source>
</evidence>
<accession>A0A0J8GIY4</accession>
<organism evidence="1 2">
    <name type="scientific">Listeria fleischmannii 1991</name>
    <dbReference type="NCBI Taxonomy" id="1430899"/>
    <lineage>
        <taxon>Bacteria</taxon>
        <taxon>Bacillati</taxon>
        <taxon>Bacillota</taxon>
        <taxon>Bacilli</taxon>
        <taxon>Bacillales</taxon>
        <taxon>Listeriaceae</taxon>
        <taxon>Listeria</taxon>
    </lineage>
</organism>
<name>A0A0J8GIY4_9LIST</name>
<comment type="caution">
    <text evidence="1">The sequence shown here is derived from an EMBL/GenBank/DDBJ whole genome shotgun (WGS) entry which is preliminary data.</text>
</comment>
<dbReference type="EMBL" id="AZHO01000005">
    <property type="protein sequence ID" value="KMT60939.1"/>
    <property type="molecule type" value="Genomic_DNA"/>
</dbReference>
<keyword evidence="2" id="KW-1185">Reference proteome</keyword>
<proteinExistence type="predicted"/>
<dbReference type="AlphaFoldDB" id="A0A0J8GIY4"/>
<gene>
    <name evidence="1" type="ORF">X560_0359</name>
</gene>